<keyword evidence="2" id="KW-1185">Reference proteome</keyword>
<organism evidence="1 2">
    <name type="scientific">Candidatus Electrothrix aarhusensis</name>
    <dbReference type="NCBI Taxonomy" id="1859131"/>
    <lineage>
        <taxon>Bacteria</taxon>
        <taxon>Pseudomonadati</taxon>
        <taxon>Thermodesulfobacteriota</taxon>
        <taxon>Desulfobulbia</taxon>
        <taxon>Desulfobulbales</taxon>
        <taxon>Desulfobulbaceae</taxon>
        <taxon>Candidatus Electrothrix</taxon>
    </lineage>
</organism>
<accession>A0A3S3R1Z3</accession>
<dbReference type="Proteomes" id="UP000287853">
    <property type="component" value="Unassembled WGS sequence"/>
</dbReference>
<comment type="caution">
    <text evidence="1">The sequence shown here is derived from an EMBL/GenBank/DDBJ whole genome shotgun (WGS) entry which is preliminary data.</text>
</comment>
<name>A0A3S3R1Z3_9BACT</name>
<dbReference type="AlphaFoldDB" id="A0A3S3R1Z3"/>
<evidence type="ECO:0000313" key="1">
    <source>
        <dbReference type="EMBL" id="RWX48174.1"/>
    </source>
</evidence>
<sequence length="43" mass="5244">MCSIFCFWVACHSRICKRSRAFNTYRRNRKGMRGLRATDPQRY</sequence>
<proteinExistence type="predicted"/>
<gene>
    <name evidence="1" type="ORF">H206_05294</name>
</gene>
<reference evidence="1 2" key="1">
    <citation type="submission" date="2017-01" db="EMBL/GenBank/DDBJ databases">
        <title>The cable genome- insights into the physiology and evolution of filamentous bacteria capable of sulfide oxidation via long distance electron transfer.</title>
        <authorList>
            <person name="Schreiber L."/>
            <person name="Bjerg J.T."/>
            <person name="Boggild A."/>
            <person name="Van De Vossenberg J."/>
            <person name="Meysman F."/>
            <person name="Nielsen L.P."/>
            <person name="Schramm A."/>
            <person name="Kjeldsen K.U."/>
        </authorList>
    </citation>
    <scope>NUCLEOTIDE SEQUENCE [LARGE SCALE GENOMIC DNA]</scope>
    <source>
        <strain evidence="1">MCF</strain>
    </source>
</reference>
<dbReference type="EMBL" id="MTKO01000005">
    <property type="protein sequence ID" value="RWX48174.1"/>
    <property type="molecule type" value="Genomic_DNA"/>
</dbReference>
<evidence type="ECO:0000313" key="2">
    <source>
        <dbReference type="Proteomes" id="UP000287853"/>
    </source>
</evidence>
<protein>
    <submittedName>
        <fullName evidence="1">Uncharacterized protein</fullName>
    </submittedName>
</protein>